<comment type="catalytic activity">
    <reaction evidence="1">
        <text>S-ubiquitinyl-[E2 ubiquitin-conjugating enzyme]-L-cysteine + [acceptor protein]-L-lysine = [E2 ubiquitin-conjugating enzyme]-L-cysteine + N(6)-ubiquitinyl-[acceptor protein]-L-lysine.</text>
        <dbReference type="EC" id="2.3.2.27"/>
    </reaction>
</comment>
<name>A0A5J5D180_9PERO</name>
<protein>
    <recommendedName>
        <fullName evidence="14">E3 ubiquitin-protein ligase XIAP</fullName>
        <ecNumber evidence="4">2.3.2.27</ecNumber>
    </recommendedName>
    <alternativeName>
        <fullName evidence="15">Baculoviral IAP repeat-containing protein 4</fullName>
    </alternativeName>
    <alternativeName>
        <fullName evidence="17">RING-type E3 ubiquitin transferase XIAP</fullName>
    </alternativeName>
    <alternativeName>
        <fullName evidence="16">X-linked inhibitor of apoptosis protein</fullName>
    </alternativeName>
</protein>
<evidence type="ECO:0000256" key="3">
    <source>
        <dbReference type="ARBA" id="ARBA00006672"/>
    </source>
</evidence>
<feature type="domain" description="RING-type" evidence="20">
    <location>
        <begin position="655"/>
        <end position="689"/>
    </location>
</feature>
<dbReference type="SMART" id="SM00248">
    <property type="entry name" value="ANK"/>
    <property type="match status" value="4"/>
</dbReference>
<dbReference type="SUPFAM" id="SSF48403">
    <property type="entry name" value="Ankyrin repeat"/>
    <property type="match status" value="1"/>
</dbReference>
<dbReference type="GO" id="GO:0031398">
    <property type="term" value="P:positive regulation of protein ubiquitination"/>
    <property type="evidence" value="ECO:0007669"/>
    <property type="project" value="TreeGrafter"/>
</dbReference>
<proteinExistence type="inferred from homology"/>
<dbReference type="Pfam" id="PF00653">
    <property type="entry name" value="BIR"/>
    <property type="match status" value="3"/>
</dbReference>
<dbReference type="CDD" id="cd16714">
    <property type="entry name" value="RING-HC_BIRC4_8"/>
    <property type="match status" value="1"/>
</dbReference>
<dbReference type="GO" id="GO:0008270">
    <property type="term" value="F:zinc ion binding"/>
    <property type="evidence" value="ECO:0007669"/>
    <property type="project" value="UniProtKB-KW"/>
</dbReference>
<dbReference type="Pfam" id="PF13920">
    <property type="entry name" value="zf-C3HC4_3"/>
    <property type="match status" value="1"/>
</dbReference>
<dbReference type="PROSITE" id="PS50088">
    <property type="entry name" value="ANK_REPEAT"/>
    <property type="match status" value="4"/>
</dbReference>
<evidence type="ECO:0000313" key="22">
    <source>
        <dbReference type="Proteomes" id="UP000327493"/>
    </source>
</evidence>
<dbReference type="InterPro" id="IPR050784">
    <property type="entry name" value="IAP"/>
</dbReference>
<keyword evidence="18" id="KW-0040">ANK repeat</keyword>
<feature type="repeat" description="ANK" evidence="18">
    <location>
        <begin position="75"/>
        <end position="104"/>
    </location>
</feature>
<organism evidence="21 22">
    <name type="scientific">Etheostoma spectabile</name>
    <name type="common">orangethroat darter</name>
    <dbReference type="NCBI Taxonomy" id="54343"/>
    <lineage>
        <taxon>Eukaryota</taxon>
        <taxon>Metazoa</taxon>
        <taxon>Chordata</taxon>
        <taxon>Craniata</taxon>
        <taxon>Vertebrata</taxon>
        <taxon>Euteleostomi</taxon>
        <taxon>Actinopterygii</taxon>
        <taxon>Neopterygii</taxon>
        <taxon>Teleostei</taxon>
        <taxon>Neoteleostei</taxon>
        <taxon>Acanthomorphata</taxon>
        <taxon>Eupercaria</taxon>
        <taxon>Perciformes</taxon>
        <taxon>Percoidei</taxon>
        <taxon>Percidae</taxon>
        <taxon>Etheostomatinae</taxon>
        <taxon>Etheostoma</taxon>
    </lineage>
</organism>
<dbReference type="SMART" id="SM00238">
    <property type="entry name" value="BIR"/>
    <property type="match status" value="3"/>
</dbReference>
<keyword evidence="12" id="KW-0833">Ubl conjugation pathway</keyword>
<evidence type="ECO:0000256" key="6">
    <source>
        <dbReference type="ARBA" id="ARBA00022679"/>
    </source>
</evidence>
<evidence type="ECO:0000313" key="21">
    <source>
        <dbReference type="EMBL" id="KAA8588498.1"/>
    </source>
</evidence>
<dbReference type="Proteomes" id="UP000327493">
    <property type="component" value="Chromosome 10"/>
</dbReference>
<evidence type="ECO:0000256" key="7">
    <source>
        <dbReference type="ARBA" id="ARBA00022687"/>
    </source>
</evidence>
<comment type="caution">
    <text evidence="21">The sequence shown here is derived from an EMBL/GenBank/DDBJ whole genome shotgun (WGS) entry which is preliminary data.</text>
</comment>
<dbReference type="Pfam" id="PF12796">
    <property type="entry name" value="Ank_2"/>
    <property type="match status" value="1"/>
</dbReference>
<dbReference type="PROSITE" id="PS50297">
    <property type="entry name" value="ANK_REP_REGION"/>
    <property type="match status" value="4"/>
</dbReference>
<evidence type="ECO:0000256" key="18">
    <source>
        <dbReference type="PROSITE-ProRule" id="PRU00023"/>
    </source>
</evidence>
<dbReference type="InterPro" id="IPR002110">
    <property type="entry name" value="Ankyrin_rpt"/>
</dbReference>
<evidence type="ECO:0000259" key="20">
    <source>
        <dbReference type="PROSITE" id="PS50089"/>
    </source>
</evidence>
<dbReference type="Gene3D" id="1.10.8.10">
    <property type="entry name" value="DNA helicase RuvA subunit, C-terminal domain"/>
    <property type="match status" value="1"/>
</dbReference>
<dbReference type="SMART" id="SM00184">
    <property type="entry name" value="RING"/>
    <property type="match status" value="1"/>
</dbReference>
<evidence type="ECO:0000256" key="12">
    <source>
        <dbReference type="ARBA" id="ARBA00022786"/>
    </source>
</evidence>
<evidence type="ECO:0000256" key="11">
    <source>
        <dbReference type="ARBA" id="ARBA00022771"/>
    </source>
</evidence>
<evidence type="ECO:0000256" key="16">
    <source>
        <dbReference type="ARBA" id="ARBA00044224"/>
    </source>
</evidence>
<evidence type="ECO:0000256" key="8">
    <source>
        <dbReference type="ARBA" id="ARBA00022703"/>
    </source>
</evidence>
<keyword evidence="8" id="KW-0053">Apoptosis</keyword>
<dbReference type="PANTHER" id="PTHR10044">
    <property type="entry name" value="INHIBITOR OF APOPTOSIS"/>
    <property type="match status" value="1"/>
</dbReference>
<feature type="repeat" description="ANK" evidence="18">
    <location>
        <begin position="119"/>
        <end position="151"/>
    </location>
</feature>
<dbReference type="FunFam" id="1.10.1170.10:FF:000002">
    <property type="entry name" value="Baculoviral IAP repeat containing 7"/>
    <property type="match status" value="1"/>
</dbReference>
<dbReference type="EMBL" id="VOFY01000010">
    <property type="protein sequence ID" value="KAA8588498.1"/>
    <property type="molecule type" value="Genomic_DNA"/>
</dbReference>
<dbReference type="InterPro" id="IPR001370">
    <property type="entry name" value="BIR_rpt"/>
</dbReference>
<dbReference type="GO" id="GO:0061630">
    <property type="term" value="F:ubiquitin protein ligase activity"/>
    <property type="evidence" value="ECO:0007669"/>
    <property type="project" value="UniProtKB-EC"/>
</dbReference>
<keyword evidence="10" id="KW-0677">Repeat</keyword>
<evidence type="ECO:0000256" key="1">
    <source>
        <dbReference type="ARBA" id="ARBA00000900"/>
    </source>
</evidence>
<keyword evidence="13" id="KW-0862">Zinc</keyword>
<evidence type="ECO:0000256" key="13">
    <source>
        <dbReference type="ARBA" id="ARBA00022833"/>
    </source>
</evidence>
<dbReference type="AlphaFoldDB" id="A0A5J5D180"/>
<dbReference type="GO" id="GO:0043027">
    <property type="term" value="F:cysteine-type endopeptidase inhibitor activity involved in apoptotic process"/>
    <property type="evidence" value="ECO:0007669"/>
    <property type="project" value="TreeGrafter"/>
</dbReference>
<evidence type="ECO:0000256" key="17">
    <source>
        <dbReference type="ARBA" id="ARBA00044244"/>
    </source>
</evidence>
<dbReference type="PROSITE" id="PS01282">
    <property type="entry name" value="BIR_REPEAT_1"/>
    <property type="match status" value="1"/>
</dbReference>
<dbReference type="GO" id="GO:0005634">
    <property type="term" value="C:nucleus"/>
    <property type="evidence" value="ECO:0007669"/>
    <property type="project" value="TreeGrafter"/>
</dbReference>
<dbReference type="GO" id="GO:0016055">
    <property type="term" value="P:Wnt signaling pathway"/>
    <property type="evidence" value="ECO:0007669"/>
    <property type="project" value="UniProtKB-KW"/>
</dbReference>
<accession>A0A5J5D180</accession>
<reference evidence="21 22" key="1">
    <citation type="submission" date="2019-08" db="EMBL/GenBank/DDBJ databases">
        <title>A chromosome-level genome assembly, high-density linkage maps, and genome scans reveal the genomic architecture of hybrid incompatibilities underlying speciation via character displacement in darters (Percidae: Etheostominae).</title>
        <authorList>
            <person name="Moran R.L."/>
            <person name="Catchen J.M."/>
            <person name="Fuller R.C."/>
        </authorList>
    </citation>
    <scope>NUCLEOTIDE SEQUENCE [LARGE SCALE GENOMIC DNA]</scope>
    <source>
        <strain evidence="21">EspeVRDwgs_2016</strain>
        <tissue evidence="21">Muscle</tissue>
    </source>
</reference>
<keyword evidence="22" id="KW-1185">Reference proteome</keyword>
<comment type="similarity">
    <text evidence="3">Belongs to the IAP family.</text>
</comment>
<keyword evidence="9" id="KW-0479">Metal-binding</keyword>
<dbReference type="GO" id="GO:0006915">
    <property type="term" value="P:apoptotic process"/>
    <property type="evidence" value="ECO:0007669"/>
    <property type="project" value="UniProtKB-KW"/>
</dbReference>
<keyword evidence="5" id="KW-0963">Cytoplasm</keyword>
<evidence type="ECO:0000256" key="2">
    <source>
        <dbReference type="ARBA" id="ARBA00004496"/>
    </source>
</evidence>
<evidence type="ECO:0000256" key="4">
    <source>
        <dbReference type="ARBA" id="ARBA00012483"/>
    </source>
</evidence>
<dbReference type="InterPro" id="IPR036770">
    <property type="entry name" value="Ankyrin_rpt-contain_sf"/>
</dbReference>
<dbReference type="GO" id="GO:0043066">
    <property type="term" value="P:negative regulation of apoptotic process"/>
    <property type="evidence" value="ECO:0007669"/>
    <property type="project" value="TreeGrafter"/>
</dbReference>
<evidence type="ECO:0000256" key="9">
    <source>
        <dbReference type="ARBA" id="ARBA00022723"/>
    </source>
</evidence>
<dbReference type="GO" id="GO:0090263">
    <property type="term" value="P:positive regulation of canonical Wnt signaling pathway"/>
    <property type="evidence" value="ECO:0007669"/>
    <property type="project" value="TreeGrafter"/>
</dbReference>
<comment type="subcellular location">
    <subcellularLocation>
        <location evidence="2">Cytoplasm</location>
    </subcellularLocation>
</comment>
<dbReference type="CDD" id="cd00022">
    <property type="entry name" value="BIR"/>
    <property type="match status" value="3"/>
</dbReference>
<keyword evidence="6" id="KW-0808">Transferase</keyword>
<dbReference type="Gene3D" id="1.10.1170.10">
    <property type="entry name" value="Inhibitor Of Apoptosis Protein (2mihbC-IAP-1), Chain A"/>
    <property type="match status" value="3"/>
</dbReference>
<dbReference type="Gene3D" id="3.30.40.10">
    <property type="entry name" value="Zinc/RING finger domain, C3HC4 (zinc finger)"/>
    <property type="match status" value="1"/>
</dbReference>
<evidence type="ECO:0000256" key="15">
    <source>
        <dbReference type="ARBA" id="ARBA00044214"/>
    </source>
</evidence>
<feature type="repeat" description="ANK" evidence="18">
    <location>
        <begin position="39"/>
        <end position="71"/>
    </location>
</feature>
<dbReference type="InterPro" id="IPR001841">
    <property type="entry name" value="Znf_RING"/>
</dbReference>
<sequence length="702" mass="78152">MEGSVSNVEVCNFAYTGQFEKLKECILSDKTLACKTDQDCRSALHWACSAGHTDIVEFLLDLGVEVNLPDDALWTPLHIAASAGREDIVRSLIAKGAQLNSIALLLLESGADPNVTDKYQSTPLHRASAKGNHRLIQLLLKQSASTNIQDSQGNTALHLACDEERVEAAKVLVEHGASIYIENKEEKTPLQSVFTPKTDCHWRLESWLLHFVHHVNPLSSFLAGSNMCDLSQDSNLDLETDHMADFSLMNSRLDSFRGSSLARQVSAERLARAGFYFTGYADRVRCFSCRKTVENWSMGDTPVERHIEVSPSCRFLSCTHRTNFNRSCDTRLTNGSTYNEDAEDMEYRLRTGEVVDDSTYPMAPHMRSEEARLQTLSSWPSTAPVRARDLAQAGLFYLGESDRVQCFCCGGMLGSWEAGDNPWAEHTKHFPYCFFILGHDVGNIPLQEGTVEEECSSRQHVSMGRLEERLGSFAGIQHPIDHKRLAIAGFYSAGPGDRVLCFHCGGGLKGWQRGEDPWEEHAKHYPGCSFLLAEKGQEFVNSIQLQDPRRTRAVSIQCFHMHLSTWTSSLQNGLSGHGNEVSAMAQKAIGMGLEPSVVEKTILEHVSRTGSGYLTLEALIEDCLENTPESDAAKTLEKDEDPLEKLRKLQREKQCKICMDRDICIVFIPCGHLVTCKECSESLIKCPICCGAITQKLKTYIA</sequence>
<dbReference type="InterPro" id="IPR013083">
    <property type="entry name" value="Znf_RING/FYVE/PHD"/>
</dbReference>
<evidence type="ECO:0000256" key="19">
    <source>
        <dbReference type="PROSITE-ProRule" id="PRU00175"/>
    </source>
</evidence>
<evidence type="ECO:0000256" key="5">
    <source>
        <dbReference type="ARBA" id="ARBA00022490"/>
    </source>
</evidence>
<keyword evidence="7" id="KW-0879">Wnt signaling pathway</keyword>
<keyword evidence="11 19" id="KW-0863">Zinc-finger</keyword>
<dbReference type="GO" id="GO:0005737">
    <property type="term" value="C:cytoplasm"/>
    <property type="evidence" value="ECO:0007669"/>
    <property type="project" value="UniProtKB-SubCell"/>
</dbReference>
<dbReference type="Pfam" id="PF13637">
    <property type="entry name" value="Ank_4"/>
    <property type="match status" value="1"/>
</dbReference>
<dbReference type="PANTHER" id="PTHR10044:SF115">
    <property type="entry name" value="E3 UBIQUITIN-PROTEIN LIGASE XIAP"/>
    <property type="match status" value="1"/>
</dbReference>
<evidence type="ECO:0000256" key="10">
    <source>
        <dbReference type="ARBA" id="ARBA00022737"/>
    </source>
</evidence>
<dbReference type="PROSITE" id="PS50143">
    <property type="entry name" value="BIR_REPEAT_2"/>
    <property type="match status" value="3"/>
</dbReference>
<dbReference type="PROSITE" id="PS50089">
    <property type="entry name" value="ZF_RING_2"/>
    <property type="match status" value="1"/>
</dbReference>
<feature type="repeat" description="ANK" evidence="18">
    <location>
        <begin position="152"/>
        <end position="184"/>
    </location>
</feature>
<gene>
    <name evidence="21" type="ORF">FQN60_009843</name>
</gene>
<evidence type="ECO:0000256" key="14">
    <source>
        <dbReference type="ARBA" id="ARBA00044089"/>
    </source>
</evidence>
<dbReference type="Gene3D" id="1.25.40.20">
    <property type="entry name" value="Ankyrin repeat-containing domain"/>
    <property type="match status" value="2"/>
</dbReference>
<dbReference type="EC" id="2.3.2.27" evidence="4"/>
<dbReference type="GO" id="GO:0051726">
    <property type="term" value="P:regulation of cell cycle"/>
    <property type="evidence" value="ECO:0007669"/>
    <property type="project" value="TreeGrafter"/>
</dbReference>
<dbReference type="SUPFAM" id="SSF57924">
    <property type="entry name" value="Inhibitor of apoptosis (IAP) repeat"/>
    <property type="match status" value="3"/>
</dbReference>
<dbReference type="FunFam" id="3.30.40.10:FF:000184">
    <property type="entry name" value="Baculoviral IAP repeat containing 2"/>
    <property type="match status" value="1"/>
</dbReference>